<dbReference type="PROSITE" id="PS51186">
    <property type="entry name" value="GNAT"/>
    <property type="match status" value="1"/>
</dbReference>
<feature type="domain" description="N-acetyltransferase" evidence="3">
    <location>
        <begin position="3"/>
        <end position="159"/>
    </location>
</feature>
<evidence type="ECO:0000256" key="2">
    <source>
        <dbReference type="ARBA" id="ARBA00023315"/>
    </source>
</evidence>
<dbReference type="Proteomes" id="UP000243650">
    <property type="component" value="Unassembled WGS sequence"/>
</dbReference>
<dbReference type="Gene3D" id="3.40.630.30">
    <property type="match status" value="1"/>
</dbReference>
<sequence>MKPVIRTADIRDYEALLPLFREVHDVHVRLRPDIYRDTPAPVEKAAFERQIRSGEEYIWVAEADGGIAGFLAAEKGKVEENTFVHAKTFLMIHSLGVASAYRKQGIGRLLMEHAREAARKLDVDCLELGVSDANREAVAFYESLGLTTKSRKMEWPLRL</sequence>
<dbReference type="InterPro" id="IPR000182">
    <property type="entry name" value="GNAT_dom"/>
</dbReference>
<evidence type="ECO:0000259" key="3">
    <source>
        <dbReference type="PROSITE" id="PS51186"/>
    </source>
</evidence>
<dbReference type="RefSeq" id="WP_105958062.1">
    <property type="nucleotide sequence ID" value="NZ_PVNS01000003.1"/>
</dbReference>
<evidence type="ECO:0000313" key="4">
    <source>
        <dbReference type="EMBL" id="PRO66423.1"/>
    </source>
</evidence>
<accession>A0A2P6MJI1</accession>
<comment type="caution">
    <text evidence="4">The sequence shown here is derived from an EMBL/GenBank/DDBJ whole genome shotgun (WGS) entry which is preliminary data.</text>
</comment>
<dbReference type="Pfam" id="PF00583">
    <property type="entry name" value="Acetyltransf_1"/>
    <property type="match status" value="1"/>
</dbReference>
<dbReference type="InterPro" id="IPR016181">
    <property type="entry name" value="Acyl_CoA_acyltransferase"/>
</dbReference>
<dbReference type="GO" id="GO:0016747">
    <property type="term" value="F:acyltransferase activity, transferring groups other than amino-acyl groups"/>
    <property type="evidence" value="ECO:0007669"/>
    <property type="project" value="InterPro"/>
</dbReference>
<evidence type="ECO:0000313" key="5">
    <source>
        <dbReference type="Proteomes" id="UP000243650"/>
    </source>
</evidence>
<gene>
    <name evidence="4" type="ORF">C6I21_03525</name>
</gene>
<protein>
    <submittedName>
        <fullName evidence="4">N-acetyltransferase</fullName>
    </submittedName>
</protein>
<proteinExistence type="predicted"/>
<dbReference type="AlphaFoldDB" id="A0A2P6MJI1"/>
<dbReference type="EMBL" id="PVNS01000003">
    <property type="protein sequence ID" value="PRO66423.1"/>
    <property type="molecule type" value="Genomic_DNA"/>
</dbReference>
<dbReference type="OrthoDB" id="9805924at2"/>
<organism evidence="4 5">
    <name type="scientific">Alkalicoccus urumqiensis</name>
    <name type="common">Bacillus urumqiensis</name>
    <dbReference type="NCBI Taxonomy" id="1548213"/>
    <lineage>
        <taxon>Bacteria</taxon>
        <taxon>Bacillati</taxon>
        <taxon>Bacillota</taxon>
        <taxon>Bacilli</taxon>
        <taxon>Bacillales</taxon>
        <taxon>Bacillaceae</taxon>
        <taxon>Alkalicoccus</taxon>
    </lineage>
</organism>
<keyword evidence="2" id="KW-0012">Acyltransferase</keyword>
<dbReference type="PANTHER" id="PTHR43877:SF2">
    <property type="entry name" value="AMINOALKYLPHOSPHONATE N-ACETYLTRANSFERASE-RELATED"/>
    <property type="match status" value="1"/>
</dbReference>
<evidence type="ECO:0000256" key="1">
    <source>
        <dbReference type="ARBA" id="ARBA00022679"/>
    </source>
</evidence>
<keyword evidence="5" id="KW-1185">Reference proteome</keyword>
<name>A0A2P6MJI1_ALKUR</name>
<keyword evidence="1 4" id="KW-0808">Transferase</keyword>
<dbReference type="CDD" id="cd04301">
    <property type="entry name" value="NAT_SF"/>
    <property type="match status" value="1"/>
</dbReference>
<dbReference type="SUPFAM" id="SSF55729">
    <property type="entry name" value="Acyl-CoA N-acyltransferases (Nat)"/>
    <property type="match status" value="1"/>
</dbReference>
<dbReference type="PANTHER" id="PTHR43877">
    <property type="entry name" value="AMINOALKYLPHOSPHONATE N-ACETYLTRANSFERASE-RELATED-RELATED"/>
    <property type="match status" value="1"/>
</dbReference>
<reference evidence="4 5" key="1">
    <citation type="submission" date="2018-03" db="EMBL/GenBank/DDBJ databases">
        <title>Bacillus urumqiensis sp. nov., a moderately haloalkaliphilic bacterium isolated from a salt lake.</title>
        <authorList>
            <person name="Zhao B."/>
            <person name="Liao Z."/>
        </authorList>
    </citation>
    <scope>NUCLEOTIDE SEQUENCE [LARGE SCALE GENOMIC DNA]</scope>
    <source>
        <strain evidence="4 5">BZ-SZ-XJ18</strain>
    </source>
</reference>
<dbReference type="InterPro" id="IPR050832">
    <property type="entry name" value="Bact_Acetyltransf"/>
</dbReference>